<evidence type="ECO:0000256" key="1">
    <source>
        <dbReference type="ARBA" id="ARBA00004383"/>
    </source>
</evidence>
<dbReference type="PROSITE" id="PS52015">
    <property type="entry name" value="TONB_CTD"/>
    <property type="match status" value="1"/>
</dbReference>
<evidence type="ECO:0000256" key="5">
    <source>
        <dbReference type="ARBA" id="ARBA00022519"/>
    </source>
</evidence>
<dbReference type="Proteomes" id="UP000241167">
    <property type="component" value="Unassembled WGS sequence"/>
</dbReference>
<dbReference type="SUPFAM" id="SSF74653">
    <property type="entry name" value="TolA/TonB C-terminal domain"/>
    <property type="match status" value="1"/>
</dbReference>
<evidence type="ECO:0000313" key="12">
    <source>
        <dbReference type="EMBL" id="PSJ38494.1"/>
    </source>
</evidence>
<dbReference type="InterPro" id="IPR037682">
    <property type="entry name" value="TonB_C"/>
</dbReference>
<feature type="transmembrane region" description="Helical" evidence="10">
    <location>
        <begin position="44"/>
        <end position="65"/>
    </location>
</feature>
<keyword evidence="13" id="KW-1185">Reference proteome</keyword>
<keyword evidence="7" id="KW-0653">Protein transport</keyword>
<dbReference type="PANTHER" id="PTHR33446">
    <property type="entry name" value="PROTEIN TONB-RELATED"/>
    <property type="match status" value="1"/>
</dbReference>
<keyword evidence="4" id="KW-1003">Cell membrane</keyword>
<evidence type="ECO:0000256" key="9">
    <source>
        <dbReference type="ARBA" id="ARBA00023136"/>
    </source>
</evidence>
<dbReference type="GO" id="GO:0055085">
    <property type="term" value="P:transmembrane transport"/>
    <property type="evidence" value="ECO:0007669"/>
    <property type="project" value="InterPro"/>
</dbReference>
<accession>A0A2P7QKK6</accession>
<dbReference type="AlphaFoldDB" id="A0A2P7QKK6"/>
<keyword evidence="5" id="KW-0997">Cell inner membrane</keyword>
<evidence type="ECO:0000256" key="8">
    <source>
        <dbReference type="ARBA" id="ARBA00022989"/>
    </source>
</evidence>
<comment type="caution">
    <text evidence="12">The sequence shown here is derived from an EMBL/GenBank/DDBJ whole genome shotgun (WGS) entry which is preliminary data.</text>
</comment>
<evidence type="ECO:0000256" key="2">
    <source>
        <dbReference type="ARBA" id="ARBA00006555"/>
    </source>
</evidence>
<reference evidence="12 13" key="1">
    <citation type="submission" date="2018-03" db="EMBL/GenBank/DDBJ databases">
        <title>The draft genome of Sphingosinicella sp. GL-C-18.</title>
        <authorList>
            <person name="Liu L."/>
            <person name="Li L."/>
            <person name="Liang L."/>
            <person name="Zhang X."/>
            <person name="Wang T."/>
        </authorList>
    </citation>
    <scope>NUCLEOTIDE SEQUENCE [LARGE SCALE GENOMIC DNA]</scope>
    <source>
        <strain evidence="12 13">GL-C-18</strain>
    </source>
</reference>
<dbReference type="GO" id="GO:0098797">
    <property type="term" value="C:plasma membrane protein complex"/>
    <property type="evidence" value="ECO:0007669"/>
    <property type="project" value="TreeGrafter"/>
</dbReference>
<evidence type="ECO:0000256" key="7">
    <source>
        <dbReference type="ARBA" id="ARBA00022927"/>
    </source>
</evidence>
<proteinExistence type="inferred from homology"/>
<keyword evidence="3" id="KW-0813">Transport</keyword>
<dbReference type="Pfam" id="PF03544">
    <property type="entry name" value="TonB_C"/>
    <property type="match status" value="1"/>
</dbReference>
<dbReference type="NCBIfam" id="TIGR01352">
    <property type="entry name" value="tonB_Cterm"/>
    <property type="match status" value="1"/>
</dbReference>
<keyword evidence="6 10" id="KW-0812">Transmembrane</keyword>
<dbReference type="PANTHER" id="PTHR33446:SF2">
    <property type="entry name" value="PROTEIN TONB"/>
    <property type="match status" value="1"/>
</dbReference>
<dbReference type="EMBL" id="PXYI01000006">
    <property type="protein sequence ID" value="PSJ38494.1"/>
    <property type="molecule type" value="Genomic_DNA"/>
</dbReference>
<dbReference type="GO" id="GO:0015031">
    <property type="term" value="P:protein transport"/>
    <property type="evidence" value="ECO:0007669"/>
    <property type="project" value="UniProtKB-KW"/>
</dbReference>
<comment type="similarity">
    <text evidence="2">Belongs to the TonB family.</text>
</comment>
<evidence type="ECO:0000313" key="13">
    <source>
        <dbReference type="Proteomes" id="UP000241167"/>
    </source>
</evidence>
<name>A0A2P7QKK6_9SPHN</name>
<comment type="subcellular location">
    <subcellularLocation>
        <location evidence="1">Cell inner membrane</location>
        <topology evidence="1">Single-pass membrane protein</topology>
        <orientation evidence="1">Periplasmic side</orientation>
    </subcellularLocation>
</comment>
<sequence>MPERASPPEERSPAVRAKPARSLDIRAWERGTPYGAARQVNVPAVIASGAIVSAFVAALLTLNVLPQERKVRRPTIVEMVTLDVPPPAVPEPQPMPDIPPPAETQPLAAAPVAAPAAAPALPIAAPSPLPVAAPIVATAAPVRVAAPVAAPVPAPAAPAPRKPVDDGNLGARMVSAPPPKYPLESRRKREQGTVVLSVLLGTDGRVESLSVASSSGFERLDKAALKAVREWRWAPLVRNGEPVQVRGTVPIPFILRG</sequence>
<dbReference type="InterPro" id="IPR051045">
    <property type="entry name" value="TonB-dependent_transducer"/>
</dbReference>
<evidence type="ECO:0000259" key="11">
    <source>
        <dbReference type="PROSITE" id="PS52015"/>
    </source>
</evidence>
<evidence type="ECO:0000256" key="4">
    <source>
        <dbReference type="ARBA" id="ARBA00022475"/>
    </source>
</evidence>
<protein>
    <submittedName>
        <fullName evidence="12">Energy transducer TonB</fullName>
    </submittedName>
</protein>
<dbReference type="GO" id="GO:0031992">
    <property type="term" value="F:energy transducer activity"/>
    <property type="evidence" value="ECO:0007669"/>
    <property type="project" value="TreeGrafter"/>
</dbReference>
<dbReference type="Gene3D" id="3.30.1150.10">
    <property type="match status" value="1"/>
</dbReference>
<gene>
    <name evidence="12" type="ORF">C7I55_18880</name>
</gene>
<dbReference type="InterPro" id="IPR006260">
    <property type="entry name" value="TonB/TolA_C"/>
</dbReference>
<evidence type="ECO:0000256" key="3">
    <source>
        <dbReference type="ARBA" id="ARBA00022448"/>
    </source>
</evidence>
<evidence type="ECO:0000256" key="10">
    <source>
        <dbReference type="SAM" id="Phobius"/>
    </source>
</evidence>
<evidence type="ECO:0000256" key="6">
    <source>
        <dbReference type="ARBA" id="ARBA00022692"/>
    </source>
</evidence>
<organism evidence="12 13">
    <name type="scientific">Allosphingosinicella deserti</name>
    <dbReference type="NCBI Taxonomy" id="2116704"/>
    <lineage>
        <taxon>Bacteria</taxon>
        <taxon>Pseudomonadati</taxon>
        <taxon>Pseudomonadota</taxon>
        <taxon>Alphaproteobacteria</taxon>
        <taxon>Sphingomonadales</taxon>
        <taxon>Sphingomonadaceae</taxon>
        <taxon>Allosphingosinicella</taxon>
    </lineage>
</organism>
<keyword evidence="8 10" id="KW-1133">Transmembrane helix</keyword>
<feature type="domain" description="TonB C-terminal" evidence="11">
    <location>
        <begin position="166"/>
        <end position="257"/>
    </location>
</feature>
<keyword evidence="9 10" id="KW-0472">Membrane</keyword>